<evidence type="ECO:0000313" key="3">
    <source>
        <dbReference type="Proteomes" id="UP001199916"/>
    </source>
</evidence>
<comment type="caution">
    <text evidence="2">The sequence shown here is derived from an EMBL/GenBank/DDBJ whole genome shotgun (WGS) entry which is preliminary data.</text>
</comment>
<accession>A0ABS8YBE6</accession>
<dbReference type="CDD" id="cd00616">
    <property type="entry name" value="AHBA_syn"/>
    <property type="match status" value="1"/>
</dbReference>
<dbReference type="NCBIfam" id="TIGR03588">
    <property type="entry name" value="PseC"/>
    <property type="match status" value="1"/>
</dbReference>
<evidence type="ECO:0000256" key="1">
    <source>
        <dbReference type="RuleBase" id="RU004508"/>
    </source>
</evidence>
<protein>
    <submittedName>
        <fullName evidence="2">UDP-4-amino-4, 6-dideoxy-N-acetyl-beta-L-altrosamine transaminase</fullName>
        <ecNumber evidence="2">2.6.1.92</ecNumber>
    </submittedName>
</protein>
<keyword evidence="3" id="KW-1185">Reference proteome</keyword>
<sequence length="386" mass="43525">MLPYGQQWLDEEDIQAVIDVLKSDFITQGPKIFEFEQSIANKVNAKYAVAFSNGTAALHGACYAAGVTEGDEVITTPITFAASSNCVLYQGGTPIFSDINLTTYNLDPDVMESKITTRTKAIIAVDFAGQPAEMERFKEIAEKYNLILIQDAAHSLGATYRGMKVGSMADMTMFSFHPVKAITTGEGGVIVTDSEKYYQRLLLFRSHGITKNPELLEGNQGSWYYEMHDLGYNYRMTDMQAALGISQLQRLDQFLARRREIADKYTEAFAGLKGLITPHQTSHSESAWHLYVTRWLSGSFKVDRRTLFDALRNEGIGVQVHYIPVYQHPYYEKLGYTSLCEKAEEFYSTAISLPIYPKMNEVDVSDVIQAVKKVYNQFTNHPSRHE</sequence>
<dbReference type="Pfam" id="PF01041">
    <property type="entry name" value="DegT_DnrJ_EryC1"/>
    <property type="match status" value="1"/>
</dbReference>
<dbReference type="PANTHER" id="PTHR30244">
    <property type="entry name" value="TRANSAMINASE"/>
    <property type="match status" value="1"/>
</dbReference>
<keyword evidence="2" id="KW-0808">Transferase</keyword>
<dbReference type="InterPro" id="IPR020026">
    <property type="entry name" value="PseC"/>
</dbReference>
<dbReference type="InterPro" id="IPR015422">
    <property type="entry name" value="PyrdxlP-dep_Trfase_small"/>
</dbReference>
<dbReference type="EC" id="2.6.1.92" evidence="2"/>
<dbReference type="InterPro" id="IPR015424">
    <property type="entry name" value="PyrdxlP-dep_Trfase"/>
</dbReference>
<keyword evidence="1" id="KW-0663">Pyridoxal phosphate</keyword>
<dbReference type="Gene3D" id="3.40.640.10">
    <property type="entry name" value="Type I PLP-dependent aspartate aminotransferase-like (Major domain)"/>
    <property type="match status" value="1"/>
</dbReference>
<dbReference type="SUPFAM" id="SSF53383">
    <property type="entry name" value="PLP-dependent transferases"/>
    <property type="match status" value="1"/>
</dbReference>
<gene>
    <name evidence="2" type="primary">pseC</name>
    <name evidence="2" type="ORF">LQV63_08335</name>
</gene>
<reference evidence="2 3" key="1">
    <citation type="submission" date="2021-11" db="EMBL/GenBank/DDBJ databases">
        <title>Draft genome sequence of Paenibacillus profundus YoMME, a new Gram-positive bacteria with exoelectrogenic properties.</title>
        <authorList>
            <person name="Hubenova Y."/>
            <person name="Hubenova E."/>
            <person name="Manasiev Y."/>
            <person name="Peykov S."/>
            <person name="Mitov M."/>
        </authorList>
    </citation>
    <scope>NUCLEOTIDE SEQUENCE [LARGE SCALE GENOMIC DNA]</scope>
    <source>
        <strain evidence="2 3">YoMME</strain>
    </source>
</reference>
<dbReference type="RefSeq" id="WP_233696408.1">
    <property type="nucleotide sequence ID" value="NZ_JAJNBZ010000004.1"/>
</dbReference>
<keyword evidence="2" id="KW-0032">Aminotransferase</keyword>
<proteinExistence type="inferred from homology"/>
<dbReference type="InterPro" id="IPR000653">
    <property type="entry name" value="DegT/StrS_aminotransferase"/>
</dbReference>
<organism evidence="2 3">
    <name type="scientific">Paenibacillus profundus</name>
    <dbReference type="NCBI Taxonomy" id="1173085"/>
    <lineage>
        <taxon>Bacteria</taxon>
        <taxon>Bacillati</taxon>
        <taxon>Bacillota</taxon>
        <taxon>Bacilli</taxon>
        <taxon>Bacillales</taxon>
        <taxon>Paenibacillaceae</taxon>
        <taxon>Paenibacillus</taxon>
    </lineage>
</organism>
<name>A0ABS8YBE6_9BACL</name>
<dbReference type="InterPro" id="IPR015421">
    <property type="entry name" value="PyrdxlP-dep_Trfase_major"/>
</dbReference>
<dbReference type="Gene3D" id="3.90.1150.10">
    <property type="entry name" value="Aspartate Aminotransferase, domain 1"/>
    <property type="match status" value="1"/>
</dbReference>
<dbReference type="Proteomes" id="UP001199916">
    <property type="component" value="Unassembled WGS sequence"/>
</dbReference>
<dbReference type="EMBL" id="JAJNBZ010000004">
    <property type="protein sequence ID" value="MCE5169318.1"/>
    <property type="molecule type" value="Genomic_DNA"/>
</dbReference>
<evidence type="ECO:0000313" key="2">
    <source>
        <dbReference type="EMBL" id="MCE5169318.1"/>
    </source>
</evidence>
<dbReference type="PIRSF" id="PIRSF000390">
    <property type="entry name" value="PLP_StrS"/>
    <property type="match status" value="1"/>
</dbReference>
<dbReference type="PANTHER" id="PTHR30244:SF34">
    <property type="entry name" value="DTDP-4-AMINO-4,6-DIDEOXYGALACTOSE TRANSAMINASE"/>
    <property type="match status" value="1"/>
</dbReference>
<comment type="similarity">
    <text evidence="1">Belongs to the DegT/DnrJ/EryC1 family.</text>
</comment>
<dbReference type="GO" id="GO:0008483">
    <property type="term" value="F:transaminase activity"/>
    <property type="evidence" value="ECO:0007669"/>
    <property type="project" value="UniProtKB-KW"/>
</dbReference>